<keyword evidence="3" id="KW-1185">Reference proteome</keyword>
<evidence type="ECO:0000259" key="1">
    <source>
        <dbReference type="Pfam" id="PF03104"/>
    </source>
</evidence>
<dbReference type="Proteomes" id="UP000708208">
    <property type="component" value="Unassembled WGS sequence"/>
</dbReference>
<dbReference type="InterPro" id="IPR006133">
    <property type="entry name" value="DNA-dir_DNA_pol_B_exonuc"/>
</dbReference>
<feature type="non-terminal residue" evidence="2">
    <location>
        <position position="100"/>
    </location>
</feature>
<proteinExistence type="predicted"/>
<evidence type="ECO:0000313" key="2">
    <source>
        <dbReference type="EMBL" id="CAG7831846.1"/>
    </source>
</evidence>
<comment type="caution">
    <text evidence="2">The sequence shown here is derived from an EMBL/GenBank/DDBJ whole genome shotgun (WGS) entry which is preliminary data.</text>
</comment>
<dbReference type="Pfam" id="PF03104">
    <property type="entry name" value="DNA_pol_B_exo1"/>
    <property type="match status" value="1"/>
</dbReference>
<organism evidence="2 3">
    <name type="scientific">Allacma fusca</name>
    <dbReference type="NCBI Taxonomy" id="39272"/>
    <lineage>
        <taxon>Eukaryota</taxon>
        <taxon>Metazoa</taxon>
        <taxon>Ecdysozoa</taxon>
        <taxon>Arthropoda</taxon>
        <taxon>Hexapoda</taxon>
        <taxon>Collembola</taxon>
        <taxon>Symphypleona</taxon>
        <taxon>Sminthuridae</taxon>
        <taxon>Allacma</taxon>
    </lineage>
</organism>
<protein>
    <recommendedName>
        <fullName evidence="1">DNA-directed DNA polymerase family B exonuclease domain-containing protein</fullName>
    </recommendedName>
</protein>
<dbReference type="AlphaFoldDB" id="A0A8J2M1G8"/>
<feature type="domain" description="DNA-directed DNA polymerase family B exonuclease" evidence="1">
    <location>
        <begin position="4"/>
        <end position="88"/>
    </location>
</feature>
<feature type="non-terminal residue" evidence="2">
    <location>
        <position position="1"/>
    </location>
</feature>
<sequence length="100" mass="11672">WIEIDLVPGKWNDRDVKLDPVLERQSHLQTELDVHYMCIRSPETSKLKLSLPKLRVLSFDIECMTRPPDYKFPRNGNDRVLQIGNVLTVFDLQNSTQPLP</sequence>
<dbReference type="OrthoDB" id="2414538at2759"/>
<gene>
    <name evidence="2" type="ORF">AFUS01_LOCUS41570</name>
</gene>
<dbReference type="EMBL" id="CAJVCH010562321">
    <property type="protein sequence ID" value="CAG7831846.1"/>
    <property type="molecule type" value="Genomic_DNA"/>
</dbReference>
<reference evidence="2" key="1">
    <citation type="submission" date="2021-06" db="EMBL/GenBank/DDBJ databases">
        <authorList>
            <person name="Hodson N. C."/>
            <person name="Mongue J. A."/>
            <person name="Jaron S. K."/>
        </authorList>
    </citation>
    <scope>NUCLEOTIDE SEQUENCE</scope>
</reference>
<name>A0A8J2M1G8_9HEXA</name>
<evidence type="ECO:0000313" key="3">
    <source>
        <dbReference type="Proteomes" id="UP000708208"/>
    </source>
</evidence>
<accession>A0A8J2M1G8</accession>